<dbReference type="EMBL" id="AACS02000009">
    <property type="protein sequence ID" value="EAU89879.2"/>
    <property type="molecule type" value="Genomic_DNA"/>
</dbReference>
<dbReference type="Proteomes" id="UP000001861">
    <property type="component" value="Unassembled WGS sequence"/>
</dbReference>
<dbReference type="GO" id="GO:0016301">
    <property type="term" value="F:kinase activity"/>
    <property type="evidence" value="ECO:0007669"/>
    <property type="project" value="UniProtKB-KW"/>
</dbReference>
<feature type="region of interest" description="Disordered" evidence="1">
    <location>
        <begin position="568"/>
        <end position="619"/>
    </location>
</feature>
<sequence>MKTLQTIGNAVRKALGRATDCEITDYSLREEHNIRENAQGCLTSNLEDPLHPTEVVVPMTVIADDGNYTSSEEAKAKLLSRATEIMNEDARRRFCFGVTCERSEVTLWRFSRSIVVKSTPFDMTEQPDLLLRLFVALFTAPPHQLGYDPLVTLLPDRNYVYHIPSDSSTTPLYFKTVHPIWDVKPTCLAGRRTRIWEVEQVLSPSDPTRVPGTPNRALKDVFLNSDTRTESDIQEELFADIAKFGRHKNWRSRPLLKDFAQTDLEGLAEALEGDLFKQYFSRIVAKHVGEGDVPALVNPTAPPPKRRCLFLYEHVCTALNNIPTLGEAVDILKSTLIPLRLMFCAGWVHRDVIKLSDLEHAKRFPDPLSSGGDQTTGTPYFIAYEVLDGRHLFPTGIDLARIDPSQLAPPYPIVPVLHSYQHDLESIWWILLWLTTMRVNQNLPRRFGRLYFQHSVDQQYARARALLLMDTLSYKPDMKESLPPALRTSSFYNRLDMLRHNLYAVYLNRNKEGKFSDMDTYSWIISEGMRNFFDGVDGSRQQWGNIELMVDTQPRSLGVGAIGCGLVEAPSPSNQPTTDNVIKTRNRDELDEDNRVLQENEAYSSAGDSHVHAEEWSDD</sequence>
<feature type="compositionally biased region" description="Basic and acidic residues" evidence="1">
    <location>
        <begin position="585"/>
        <end position="598"/>
    </location>
</feature>
<dbReference type="HOGENOM" id="CLU_011584_1_1_1"/>
<evidence type="ECO:0000256" key="1">
    <source>
        <dbReference type="SAM" id="MobiDB-lite"/>
    </source>
</evidence>
<feature type="domain" description="Fungal-type protein kinase" evidence="2">
    <location>
        <begin position="354"/>
        <end position="434"/>
    </location>
</feature>
<keyword evidence="3" id="KW-0808">Transferase</keyword>
<evidence type="ECO:0000259" key="2">
    <source>
        <dbReference type="Pfam" id="PF17667"/>
    </source>
</evidence>
<keyword evidence="3" id="KW-0418">Kinase</keyword>
<dbReference type="InterPro" id="IPR011009">
    <property type="entry name" value="Kinase-like_dom_sf"/>
</dbReference>
<dbReference type="InterPro" id="IPR040976">
    <property type="entry name" value="Pkinase_fungal"/>
</dbReference>
<dbReference type="GeneID" id="6008462"/>
<protein>
    <submittedName>
        <fullName evidence="3">Other/FunK1 protein kinase</fullName>
    </submittedName>
</protein>
<dbReference type="VEuPathDB" id="FungiDB:CC1G_07031"/>
<dbReference type="eggNOG" id="ENOG502RSE5">
    <property type="taxonomic scope" value="Eukaryota"/>
</dbReference>
<dbReference type="AlphaFoldDB" id="A8NAX8"/>
<dbReference type="KEGG" id="cci:CC1G_07031"/>
<name>A8NAX8_COPC7</name>
<comment type="caution">
    <text evidence="3">The sequence shown here is derived from an EMBL/GenBank/DDBJ whole genome shotgun (WGS) entry which is preliminary data.</text>
</comment>
<dbReference type="PANTHER" id="PTHR38248">
    <property type="entry name" value="FUNK1 6"/>
    <property type="match status" value="1"/>
</dbReference>
<evidence type="ECO:0000313" key="3">
    <source>
        <dbReference type="EMBL" id="EAU89879.2"/>
    </source>
</evidence>
<keyword evidence="4" id="KW-1185">Reference proteome</keyword>
<dbReference type="OrthoDB" id="3271139at2759"/>
<dbReference type="PANTHER" id="PTHR38248:SF2">
    <property type="entry name" value="FUNK1 11"/>
    <property type="match status" value="1"/>
</dbReference>
<reference evidence="3 4" key="1">
    <citation type="journal article" date="2010" name="Proc. Natl. Acad. Sci. U.S.A.">
        <title>Insights into evolution of multicellular fungi from the assembled chromosomes of the mushroom Coprinopsis cinerea (Coprinus cinereus).</title>
        <authorList>
            <person name="Stajich J.E."/>
            <person name="Wilke S.K."/>
            <person name="Ahren D."/>
            <person name="Au C.H."/>
            <person name="Birren B.W."/>
            <person name="Borodovsky M."/>
            <person name="Burns C."/>
            <person name="Canback B."/>
            <person name="Casselton L.A."/>
            <person name="Cheng C.K."/>
            <person name="Deng J."/>
            <person name="Dietrich F.S."/>
            <person name="Fargo D.C."/>
            <person name="Farman M.L."/>
            <person name="Gathman A.C."/>
            <person name="Goldberg J."/>
            <person name="Guigo R."/>
            <person name="Hoegger P.J."/>
            <person name="Hooker J.B."/>
            <person name="Huggins A."/>
            <person name="James T.Y."/>
            <person name="Kamada T."/>
            <person name="Kilaru S."/>
            <person name="Kodira C."/>
            <person name="Kues U."/>
            <person name="Kupfer D."/>
            <person name="Kwan H.S."/>
            <person name="Lomsadze A."/>
            <person name="Li W."/>
            <person name="Lilly W.W."/>
            <person name="Ma L.J."/>
            <person name="Mackey A.J."/>
            <person name="Manning G."/>
            <person name="Martin F."/>
            <person name="Muraguchi H."/>
            <person name="Natvig D.O."/>
            <person name="Palmerini H."/>
            <person name="Ramesh M.A."/>
            <person name="Rehmeyer C.J."/>
            <person name="Roe B.A."/>
            <person name="Shenoy N."/>
            <person name="Stanke M."/>
            <person name="Ter-Hovhannisyan V."/>
            <person name="Tunlid A."/>
            <person name="Velagapudi R."/>
            <person name="Vision T.J."/>
            <person name="Zeng Q."/>
            <person name="Zolan M.E."/>
            <person name="Pukkila P.J."/>
        </authorList>
    </citation>
    <scope>NUCLEOTIDE SEQUENCE [LARGE SCALE GENOMIC DNA]</scope>
    <source>
        <strain evidence="4">Okayama-7 / 130 / ATCC MYA-4618 / FGSC 9003</strain>
    </source>
</reference>
<organism evidence="3 4">
    <name type="scientific">Coprinopsis cinerea (strain Okayama-7 / 130 / ATCC MYA-4618 / FGSC 9003)</name>
    <name type="common">Inky cap fungus</name>
    <name type="synonym">Hormographiella aspergillata</name>
    <dbReference type="NCBI Taxonomy" id="240176"/>
    <lineage>
        <taxon>Eukaryota</taxon>
        <taxon>Fungi</taxon>
        <taxon>Dikarya</taxon>
        <taxon>Basidiomycota</taxon>
        <taxon>Agaricomycotina</taxon>
        <taxon>Agaricomycetes</taxon>
        <taxon>Agaricomycetidae</taxon>
        <taxon>Agaricales</taxon>
        <taxon>Agaricineae</taxon>
        <taxon>Psathyrellaceae</taxon>
        <taxon>Coprinopsis</taxon>
    </lineage>
</organism>
<dbReference type="SUPFAM" id="SSF56112">
    <property type="entry name" value="Protein kinase-like (PK-like)"/>
    <property type="match status" value="1"/>
</dbReference>
<evidence type="ECO:0000313" key="4">
    <source>
        <dbReference type="Proteomes" id="UP000001861"/>
    </source>
</evidence>
<dbReference type="RefSeq" id="XP_001831980.2">
    <property type="nucleotide sequence ID" value="XM_001831928.2"/>
</dbReference>
<proteinExistence type="predicted"/>
<accession>A8NAX8</accession>
<dbReference type="InParanoid" id="A8NAX8"/>
<feature type="compositionally biased region" description="Basic and acidic residues" evidence="1">
    <location>
        <begin position="609"/>
        <end position="619"/>
    </location>
</feature>
<feature type="compositionally biased region" description="Polar residues" evidence="1">
    <location>
        <begin position="571"/>
        <end position="583"/>
    </location>
</feature>
<gene>
    <name evidence="3" type="ORF">CC1G_07031</name>
</gene>
<dbReference type="Pfam" id="PF17667">
    <property type="entry name" value="Pkinase_fungal"/>
    <property type="match status" value="2"/>
</dbReference>
<feature type="domain" description="Fungal-type protein kinase" evidence="2">
    <location>
        <begin position="51"/>
        <end position="235"/>
    </location>
</feature>